<sequence length="134" mass="15252">MRRELADLVCLLGIFSDVPEGTINCVRFNLIRSFAFCELCPMCDVNMEPASGPEPRKALKQCHTPCLVTRGHANLLCIVPILSDVPEGTRLSVRFNLISSYIFYLHPMRDLNMEPITEPRQAVPYRKKKALFEI</sequence>
<reference evidence="1 2" key="1">
    <citation type="journal article" date="2023" name="Plants (Basel)">
        <title>Bridging the Gap: Combining Genomics and Transcriptomics Approaches to Understand Stylosanthes scabra, an Orphan Legume from the Brazilian Caatinga.</title>
        <authorList>
            <person name="Ferreira-Neto J.R.C."/>
            <person name="da Silva M.D."/>
            <person name="Binneck E."/>
            <person name="de Melo N.F."/>
            <person name="da Silva R.H."/>
            <person name="de Melo A.L.T.M."/>
            <person name="Pandolfi V."/>
            <person name="Bustamante F.O."/>
            <person name="Brasileiro-Vidal A.C."/>
            <person name="Benko-Iseppon A.M."/>
        </authorList>
    </citation>
    <scope>NUCLEOTIDE SEQUENCE [LARGE SCALE GENOMIC DNA]</scope>
    <source>
        <tissue evidence="1">Leaves</tissue>
    </source>
</reference>
<comment type="caution">
    <text evidence="1">The sequence shown here is derived from an EMBL/GenBank/DDBJ whole genome shotgun (WGS) entry which is preliminary data.</text>
</comment>
<evidence type="ECO:0000313" key="2">
    <source>
        <dbReference type="Proteomes" id="UP001341840"/>
    </source>
</evidence>
<gene>
    <name evidence="1" type="ORF">PIB30_056325</name>
</gene>
<dbReference type="EMBL" id="JASCZI010091070">
    <property type="protein sequence ID" value="MED6148801.1"/>
    <property type="molecule type" value="Genomic_DNA"/>
</dbReference>
<organism evidence="1 2">
    <name type="scientific">Stylosanthes scabra</name>
    <dbReference type="NCBI Taxonomy" id="79078"/>
    <lineage>
        <taxon>Eukaryota</taxon>
        <taxon>Viridiplantae</taxon>
        <taxon>Streptophyta</taxon>
        <taxon>Embryophyta</taxon>
        <taxon>Tracheophyta</taxon>
        <taxon>Spermatophyta</taxon>
        <taxon>Magnoliopsida</taxon>
        <taxon>eudicotyledons</taxon>
        <taxon>Gunneridae</taxon>
        <taxon>Pentapetalae</taxon>
        <taxon>rosids</taxon>
        <taxon>fabids</taxon>
        <taxon>Fabales</taxon>
        <taxon>Fabaceae</taxon>
        <taxon>Papilionoideae</taxon>
        <taxon>50 kb inversion clade</taxon>
        <taxon>dalbergioids sensu lato</taxon>
        <taxon>Dalbergieae</taxon>
        <taxon>Pterocarpus clade</taxon>
        <taxon>Stylosanthes</taxon>
    </lineage>
</organism>
<proteinExistence type="predicted"/>
<protein>
    <submittedName>
        <fullName evidence="1">Uncharacterized protein</fullName>
    </submittedName>
</protein>
<dbReference type="Proteomes" id="UP001341840">
    <property type="component" value="Unassembled WGS sequence"/>
</dbReference>
<evidence type="ECO:0000313" key="1">
    <source>
        <dbReference type="EMBL" id="MED6148801.1"/>
    </source>
</evidence>
<keyword evidence="2" id="KW-1185">Reference proteome</keyword>
<accession>A0ABU6TJ48</accession>
<name>A0ABU6TJ48_9FABA</name>